<keyword evidence="9 10" id="KW-0472">Membrane</keyword>
<dbReference type="Proteomes" id="UP000285112">
    <property type="component" value="Unassembled WGS sequence"/>
</dbReference>
<evidence type="ECO:0000256" key="10">
    <source>
        <dbReference type="SAM" id="Phobius"/>
    </source>
</evidence>
<organism evidence="11 12">
    <name type="scientific">Amycolatopsis panacis</name>
    <dbReference type="NCBI Taxonomy" id="2340917"/>
    <lineage>
        <taxon>Bacteria</taxon>
        <taxon>Bacillati</taxon>
        <taxon>Actinomycetota</taxon>
        <taxon>Actinomycetes</taxon>
        <taxon>Pseudonocardiales</taxon>
        <taxon>Pseudonocardiaceae</taxon>
        <taxon>Amycolatopsis</taxon>
    </lineage>
</organism>
<accession>A0A419I8N0</accession>
<comment type="pathway">
    <text evidence="2">Glycolipid biosynthesis; glycosylphosphatidylinositol-anchor biosynthesis.</text>
</comment>
<dbReference type="AlphaFoldDB" id="A0A419I8N0"/>
<evidence type="ECO:0000256" key="8">
    <source>
        <dbReference type="ARBA" id="ARBA00022989"/>
    </source>
</evidence>
<evidence type="ECO:0000256" key="3">
    <source>
        <dbReference type="ARBA" id="ARBA00022502"/>
    </source>
</evidence>
<dbReference type="GO" id="GO:0004376">
    <property type="term" value="F:GPI mannosyltransferase activity"/>
    <property type="evidence" value="ECO:0007669"/>
    <property type="project" value="InterPro"/>
</dbReference>
<dbReference type="InterPro" id="IPR007315">
    <property type="entry name" value="PIG-V/Gpi18"/>
</dbReference>
<dbReference type="RefSeq" id="WP_120022730.1">
    <property type="nucleotide sequence ID" value="NZ_QZFV01000065.1"/>
</dbReference>
<dbReference type="OrthoDB" id="151635at2"/>
<keyword evidence="3" id="KW-0337">GPI-anchor biosynthesis</keyword>
<keyword evidence="12" id="KW-1185">Reference proteome</keyword>
<proteinExistence type="predicted"/>
<evidence type="ECO:0000256" key="7">
    <source>
        <dbReference type="ARBA" id="ARBA00022824"/>
    </source>
</evidence>
<keyword evidence="7" id="KW-0256">Endoplasmic reticulum</keyword>
<dbReference type="EMBL" id="QZFV01000065">
    <property type="protein sequence ID" value="RJQ88295.1"/>
    <property type="molecule type" value="Genomic_DNA"/>
</dbReference>
<dbReference type="PANTHER" id="PTHR12468:SF2">
    <property type="entry name" value="GPI MANNOSYLTRANSFERASE 2"/>
    <property type="match status" value="1"/>
</dbReference>
<reference evidence="11 12" key="1">
    <citation type="submission" date="2018-09" db="EMBL/GenBank/DDBJ databases">
        <title>YIM PH 21725 draft genome.</title>
        <authorList>
            <person name="Miao C."/>
        </authorList>
    </citation>
    <scope>NUCLEOTIDE SEQUENCE [LARGE SCALE GENOMIC DNA]</scope>
    <source>
        <strain evidence="12">YIM PH21725</strain>
    </source>
</reference>
<keyword evidence="8 10" id="KW-1133">Transmembrane helix</keyword>
<evidence type="ECO:0000256" key="2">
    <source>
        <dbReference type="ARBA" id="ARBA00004687"/>
    </source>
</evidence>
<comment type="subcellular location">
    <subcellularLocation>
        <location evidence="1">Endoplasmic reticulum membrane</location>
        <topology evidence="1">Multi-pass membrane protein</topology>
    </subcellularLocation>
</comment>
<dbReference type="GO" id="GO:0016020">
    <property type="term" value="C:membrane"/>
    <property type="evidence" value="ECO:0007669"/>
    <property type="project" value="GOC"/>
</dbReference>
<feature type="transmembrane region" description="Helical" evidence="10">
    <location>
        <begin position="326"/>
        <end position="344"/>
    </location>
</feature>
<dbReference type="GO" id="GO:0000009">
    <property type="term" value="F:alpha-1,6-mannosyltransferase activity"/>
    <property type="evidence" value="ECO:0007669"/>
    <property type="project" value="InterPro"/>
</dbReference>
<dbReference type="UniPathway" id="UPA00196"/>
<evidence type="ECO:0000256" key="6">
    <source>
        <dbReference type="ARBA" id="ARBA00022692"/>
    </source>
</evidence>
<evidence type="ECO:0000313" key="12">
    <source>
        <dbReference type="Proteomes" id="UP000285112"/>
    </source>
</evidence>
<keyword evidence="6 10" id="KW-0812">Transmembrane</keyword>
<evidence type="ECO:0000256" key="5">
    <source>
        <dbReference type="ARBA" id="ARBA00022679"/>
    </source>
</evidence>
<keyword evidence="4" id="KW-0328">Glycosyltransferase</keyword>
<feature type="transmembrane region" description="Helical" evidence="10">
    <location>
        <begin position="301"/>
        <end position="319"/>
    </location>
</feature>
<protein>
    <recommendedName>
        <fullName evidence="13">Glycosyltransferase RgtA/B/C/D-like domain-containing protein</fullName>
    </recommendedName>
</protein>
<evidence type="ECO:0000256" key="4">
    <source>
        <dbReference type="ARBA" id="ARBA00022676"/>
    </source>
</evidence>
<feature type="transmembrane region" description="Helical" evidence="10">
    <location>
        <begin position="208"/>
        <end position="229"/>
    </location>
</feature>
<feature type="transmembrane region" description="Helical" evidence="10">
    <location>
        <begin position="121"/>
        <end position="143"/>
    </location>
</feature>
<feature type="transmembrane region" description="Helical" evidence="10">
    <location>
        <begin position="236"/>
        <end position="259"/>
    </location>
</feature>
<evidence type="ECO:0000313" key="11">
    <source>
        <dbReference type="EMBL" id="RJQ88295.1"/>
    </source>
</evidence>
<name>A0A419I8N0_9PSEU</name>
<dbReference type="GO" id="GO:0006506">
    <property type="term" value="P:GPI anchor biosynthetic process"/>
    <property type="evidence" value="ECO:0007669"/>
    <property type="project" value="UniProtKB-UniPathway"/>
</dbReference>
<evidence type="ECO:0000256" key="1">
    <source>
        <dbReference type="ARBA" id="ARBA00004477"/>
    </source>
</evidence>
<evidence type="ECO:0000256" key="9">
    <source>
        <dbReference type="ARBA" id="ARBA00023136"/>
    </source>
</evidence>
<feature type="transmembrane region" description="Helical" evidence="10">
    <location>
        <begin position="155"/>
        <end position="188"/>
    </location>
</feature>
<keyword evidence="5" id="KW-0808">Transferase</keyword>
<feature type="transmembrane region" description="Helical" evidence="10">
    <location>
        <begin position="379"/>
        <end position="398"/>
    </location>
</feature>
<gene>
    <name evidence="11" type="ORF">D5S19_07840</name>
</gene>
<dbReference type="PANTHER" id="PTHR12468">
    <property type="entry name" value="GPI MANNOSYLTRANSFERASE 2"/>
    <property type="match status" value="1"/>
</dbReference>
<sequence>MTELADRPPFGQTLTSSPSHPLRVIASKLAGSGYVRAAALFLAVRLIGVSVLAAMAAPRGMPLIERLQSWDGWWYLQIAQNNYGGVSNPTDVVGLPYPDAPYGFFPLYPSMTGLIAKLPGMSFVAAGILLSTVAGIAAAAALYRIGRLVDSPRTGLLLAVLWGAAPMAITQSMVMTEALFTALAAWALAGVLERNWSLAAVATLLAGLTRSTATVLIAVVVIAAAISVLRNQQRWAALACIVTAPLGLLGYWAVVAAQIGSVTGWQDVELRGWNTRFDGGAEAWNWLTHTLFGPGNAWETLVSLVTLAAVVLAVVAVTGRRMPWPLAAYAAGVVVLVLCSAGLPFLKSRFLLPDFALLLPIAIGLAHRRTSTMIVTTTSFVLVGAWFSAYSLTVWQYAI</sequence>
<feature type="transmembrane region" description="Helical" evidence="10">
    <location>
        <begin position="37"/>
        <end position="57"/>
    </location>
</feature>
<comment type="caution">
    <text evidence="11">The sequence shown here is derived from an EMBL/GenBank/DDBJ whole genome shotgun (WGS) entry which is preliminary data.</text>
</comment>
<evidence type="ECO:0008006" key="13">
    <source>
        <dbReference type="Google" id="ProtNLM"/>
    </source>
</evidence>